<organism evidence="1 2">
    <name type="scientific">Caldinitratiruptor microaerophilus</name>
    <dbReference type="NCBI Taxonomy" id="671077"/>
    <lineage>
        <taxon>Bacteria</taxon>
        <taxon>Bacillati</taxon>
        <taxon>Bacillota</taxon>
        <taxon>Clostridia</taxon>
        <taxon>Eubacteriales</taxon>
        <taxon>Symbiobacteriaceae</taxon>
        <taxon>Caldinitratiruptor</taxon>
    </lineage>
</organism>
<sequence>MLTYRTCDGRVLDLSCLTEEERQHFERAYQAYRNGMAAPSFSNEMVHGMANPLVGRAGGWVTREVYRHPLFQALRDLEDRLGLAQGYLEPAGEDLSDPLEDEWIPAPEAARRKGVTLMGLHNAIRRGDVIARPAKPGGRRLLVSCNSLGAWKIDEVRQANAKARAPT</sequence>
<proteinExistence type="predicted"/>
<evidence type="ECO:0000313" key="2">
    <source>
        <dbReference type="Proteomes" id="UP001163687"/>
    </source>
</evidence>
<gene>
    <name evidence="1" type="ORF">caldi_30430</name>
</gene>
<dbReference type="AlphaFoldDB" id="A0AA35G9Y1"/>
<reference evidence="1" key="1">
    <citation type="submission" date="2022-03" db="EMBL/GenBank/DDBJ databases">
        <title>Complete genome sequence of Caldinitratiruptor microaerophilus.</title>
        <authorList>
            <person name="Mukaiyama R."/>
            <person name="Nishiyama T."/>
            <person name="Ueda K."/>
        </authorList>
    </citation>
    <scope>NUCLEOTIDE SEQUENCE</scope>
    <source>
        <strain evidence="1">JCM 16183</strain>
    </source>
</reference>
<dbReference type="RefSeq" id="WP_264842577.1">
    <property type="nucleotide sequence ID" value="NZ_AP025628.1"/>
</dbReference>
<keyword evidence="2" id="KW-1185">Reference proteome</keyword>
<evidence type="ECO:0000313" key="1">
    <source>
        <dbReference type="EMBL" id="BDG61953.1"/>
    </source>
</evidence>
<dbReference type="KEGG" id="cmic:caldi_30430"/>
<name>A0AA35G9Y1_9FIRM</name>
<dbReference type="Proteomes" id="UP001163687">
    <property type="component" value="Chromosome"/>
</dbReference>
<accession>A0AA35G9Y1</accession>
<protein>
    <submittedName>
        <fullName evidence="1">Uncharacterized protein</fullName>
    </submittedName>
</protein>
<dbReference type="EMBL" id="AP025628">
    <property type="protein sequence ID" value="BDG61953.1"/>
    <property type="molecule type" value="Genomic_DNA"/>
</dbReference>